<organism evidence="1 2">
    <name type="scientific">Castanea mollissima</name>
    <name type="common">Chinese chestnut</name>
    <dbReference type="NCBI Taxonomy" id="60419"/>
    <lineage>
        <taxon>Eukaryota</taxon>
        <taxon>Viridiplantae</taxon>
        <taxon>Streptophyta</taxon>
        <taxon>Embryophyta</taxon>
        <taxon>Tracheophyta</taxon>
        <taxon>Spermatophyta</taxon>
        <taxon>Magnoliopsida</taxon>
        <taxon>eudicotyledons</taxon>
        <taxon>Gunneridae</taxon>
        <taxon>Pentapetalae</taxon>
        <taxon>rosids</taxon>
        <taxon>fabids</taxon>
        <taxon>Fagales</taxon>
        <taxon>Fagaceae</taxon>
        <taxon>Castanea</taxon>
    </lineage>
</organism>
<accession>A0A8J4VYX4</accession>
<dbReference type="EMBL" id="JRKL02001615">
    <property type="protein sequence ID" value="KAF3963011.1"/>
    <property type="molecule type" value="Genomic_DNA"/>
</dbReference>
<sequence>MEGNYILSSILLTQPQWQIGSGKEIDLNNANQFHPKLQILSRVSNNQMHTVNDLIIPDLGSWNIGLVKKQYHSGDSRNILNQCISNFGFPSTVILPFCIMVIG</sequence>
<comment type="caution">
    <text evidence="1">The sequence shown here is derived from an EMBL/GenBank/DDBJ whole genome shotgun (WGS) entry which is preliminary data.</text>
</comment>
<evidence type="ECO:0000313" key="2">
    <source>
        <dbReference type="Proteomes" id="UP000737018"/>
    </source>
</evidence>
<name>A0A8J4VYX4_9ROSI</name>
<gene>
    <name evidence="1" type="ORF">CMV_012554</name>
</gene>
<evidence type="ECO:0000313" key="1">
    <source>
        <dbReference type="EMBL" id="KAF3963011.1"/>
    </source>
</evidence>
<keyword evidence="2" id="KW-1185">Reference proteome</keyword>
<proteinExistence type="predicted"/>
<protein>
    <submittedName>
        <fullName evidence="1">Uncharacterized protein</fullName>
    </submittedName>
</protein>
<dbReference type="Proteomes" id="UP000737018">
    <property type="component" value="Unassembled WGS sequence"/>
</dbReference>
<reference evidence="1" key="1">
    <citation type="submission" date="2020-03" db="EMBL/GenBank/DDBJ databases">
        <title>Castanea mollissima Vanexum genome sequencing.</title>
        <authorList>
            <person name="Staton M."/>
        </authorList>
    </citation>
    <scope>NUCLEOTIDE SEQUENCE</scope>
    <source>
        <tissue evidence="1">Leaf</tissue>
    </source>
</reference>
<dbReference type="AlphaFoldDB" id="A0A8J4VYX4"/>